<evidence type="ECO:0000313" key="2">
    <source>
        <dbReference type="EMBL" id="CUA84932.1"/>
    </source>
</evidence>
<evidence type="ECO:0000313" key="3">
    <source>
        <dbReference type="Proteomes" id="UP000182598"/>
    </source>
</evidence>
<name>A0A0K6H1S6_9GAMM</name>
<keyword evidence="1" id="KW-0472">Membrane</keyword>
<sequence>MLGLTGFSVLVTVCLILTALAPVVLLGLWLKDLISKQLW</sequence>
<feature type="transmembrane region" description="Helical" evidence="1">
    <location>
        <begin position="6"/>
        <end position="30"/>
    </location>
</feature>
<keyword evidence="3" id="KW-1185">Reference proteome</keyword>
<dbReference type="EMBL" id="CYHB01000002">
    <property type="protein sequence ID" value="CUA84932.1"/>
    <property type="molecule type" value="Genomic_DNA"/>
</dbReference>
<accession>A0A0K6H1S6</accession>
<organism evidence="2 3">
    <name type="scientific">Pseudidiomarina woesei</name>
    <dbReference type="NCBI Taxonomy" id="1381080"/>
    <lineage>
        <taxon>Bacteria</taxon>
        <taxon>Pseudomonadati</taxon>
        <taxon>Pseudomonadota</taxon>
        <taxon>Gammaproteobacteria</taxon>
        <taxon>Alteromonadales</taxon>
        <taxon>Idiomarinaceae</taxon>
        <taxon>Pseudidiomarina</taxon>
    </lineage>
</organism>
<dbReference type="AlphaFoldDB" id="A0A0K6H1S6"/>
<dbReference type="Proteomes" id="UP000182598">
    <property type="component" value="Unassembled WGS sequence"/>
</dbReference>
<keyword evidence="1" id="KW-1133">Transmembrane helix</keyword>
<reference evidence="3" key="1">
    <citation type="submission" date="2015-08" db="EMBL/GenBank/DDBJ databases">
        <authorList>
            <person name="Varghese N."/>
        </authorList>
    </citation>
    <scope>NUCLEOTIDE SEQUENCE [LARGE SCALE GENOMIC DNA]</scope>
    <source>
        <strain evidence="3">DSM 27808</strain>
    </source>
</reference>
<proteinExistence type="predicted"/>
<gene>
    <name evidence="2" type="ORF">Ga0061064_1056</name>
</gene>
<evidence type="ECO:0000256" key="1">
    <source>
        <dbReference type="SAM" id="Phobius"/>
    </source>
</evidence>
<keyword evidence="1" id="KW-0812">Transmembrane</keyword>
<protein>
    <submittedName>
        <fullName evidence="2">Uncharacterized protein</fullName>
    </submittedName>
</protein>